<dbReference type="InterPro" id="IPR047215">
    <property type="entry name" value="Galactose_mutarotase-like"/>
</dbReference>
<proteinExistence type="inferred from homology"/>
<reference evidence="12 13" key="1">
    <citation type="submission" date="2016-01" db="EMBL/GenBank/DDBJ databases">
        <title>The draft genome sequence of Aquimarina sp. RZW4-3-2.</title>
        <authorList>
            <person name="Wang Y."/>
        </authorList>
    </citation>
    <scope>NUCLEOTIDE SEQUENCE [LARGE SCALE GENOMIC DNA]</scope>
    <source>
        <strain evidence="12 13">RZW4-3-2</strain>
    </source>
</reference>
<name>A0A163ANB5_9FLAO</name>
<dbReference type="InterPro" id="IPR015443">
    <property type="entry name" value="Aldose_1-epimerase"/>
</dbReference>
<dbReference type="Proteomes" id="UP000076715">
    <property type="component" value="Unassembled WGS sequence"/>
</dbReference>
<dbReference type="InterPro" id="IPR014718">
    <property type="entry name" value="GH-type_carb-bd"/>
</dbReference>
<evidence type="ECO:0000256" key="5">
    <source>
        <dbReference type="ARBA" id="ARBA00022837"/>
    </source>
</evidence>
<feature type="active site" description="Proton donor" evidence="9">
    <location>
        <position position="187"/>
    </location>
</feature>
<dbReference type="PANTHER" id="PTHR10091">
    <property type="entry name" value="ALDOSE-1-EPIMERASE"/>
    <property type="match status" value="1"/>
</dbReference>
<dbReference type="STRING" id="1642818.AWE51_06900"/>
<evidence type="ECO:0000256" key="3">
    <source>
        <dbReference type="ARBA" id="ARBA00006206"/>
    </source>
</evidence>
<dbReference type="InterPro" id="IPR008183">
    <property type="entry name" value="Aldose_1/G6P_1-epimerase"/>
</dbReference>
<dbReference type="SUPFAM" id="SSF74650">
    <property type="entry name" value="Galactose mutarotase-like"/>
    <property type="match status" value="1"/>
</dbReference>
<dbReference type="OrthoDB" id="9779408at2"/>
<evidence type="ECO:0000313" key="13">
    <source>
        <dbReference type="Proteomes" id="UP000076715"/>
    </source>
</evidence>
<comment type="similarity">
    <text evidence="3 8">Belongs to the aldose epimerase family.</text>
</comment>
<evidence type="ECO:0000256" key="8">
    <source>
        <dbReference type="PIRNR" id="PIRNR005096"/>
    </source>
</evidence>
<organism evidence="12 13">
    <name type="scientific">Aquimarina aggregata</name>
    <dbReference type="NCBI Taxonomy" id="1642818"/>
    <lineage>
        <taxon>Bacteria</taxon>
        <taxon>Pseudomonadati</taxon>
        <taxon>Bacteroidota</taxon>
        <taxon>Flavobacteriia</taxon>
        <taxon>Flavobacteriales</taxon>
        <taxon>Flavobacteriaceae</taxon>
        <taxon>Aquimarina</taxon>
    </lineage>
</organism>
<keyword evidence="6 8" id="KW-0413">Isomerase</keyword>
<dbReference type="GO" id="GO:0033499">
    <property type="term" value="P:galactose catabolic process via UDP-galactose, Leloir pathway"/>
    <property type="evidence" value="ECO:0007669"/>
    <property type="project" value="TreeGrafter"/>
</dbReference>
<dbReference type="GO" id="GO:0006006">
    <property type="term" value="P:glucose metabolic process"/>
    <property type="evidence" value="ECO:0007669"/>
    <property type="project" value="TreeGrafter"/>
</dbReference>
<comment type="caution">
    <text evidence="12">The sequence shown here is derived from an EMBL/GenBank/DDBJ whole genome shotgun (WGS) entry which is preliminary data.</text>
</comment>
<keyword evidence="7 8" id="KW-0119">Carbohydrate metabolism</keyword>
<evidence type="ECO:0000256" key="2">
    <source>
        <dbReference type="ARBA" id="ARBA00005028"/>
    </source>
</evidence>
<comment type="subunit">
    <text evidence="4">Monomer.</text>
</comment>
<evidence type="ECO:0000256" key="6">
    <source>
        <dbReference type="ARBA" id="ARBA00023235"/>
    </source>
</evidence>
<dbReference type="GO" id="GO:0030246">
    <property type="term" value="F:carbohydrate binding"/>
    <property type="evidence" value="ECO:0007669"/>
    <property type="project" value="InterPro"/>
</dbReference>
<dbReference type="CDD" id="cd09019">
    <property type="entry name" value="galactose_mutarotase_like"/>
    <property type="match status" value="1"/>
</dbReference>
<dbReference type="PANTHER" id="PTHR10091:SF0">
    <property type="entry name" value="GALACTOSE MUTAROTASE"/>
    <property type="match status" value="1"/>
</dbReference>
<dbReference type="NCBIfam" id="NF008277">
    <property type="entry name" value="PRK11055.1"/>
    <property type="match status" value="1"/>
</dbReference>
<dbReference type="GO" id="GO:0004034">
    <property type="term" value="F:aldose 1-epimerase activity"/>
    <property type="evidence" value="ECO:0007669"/>
    <property type="project" value="UniProtKB-EC"/>
</dbReference>
<dbReference type="InterPro" id="IPR011013">
    <property type="entry name" value="Gal_mutarotase_sf_dom"/>
</dbReference>
<dbReference type="GO" id="GO:0005737">
    <property type="term" value="C:cytoplasm"/>
    <property type="evidence" value="ECO:0007669"/>
    <property type="project" value="TreeGrafter"/>
</dbReference>
<evidence type="ECO:0000256" key="10">
    <source>
        <dbReference type="PIRSR" id="PIRSR005096-2"/>
    </source>
</evidence>
<comment type="catalytic activity">
    <reaction evidence="8">
        <text>alpha-D-glucose = beta-D-glucose</text>
        <dbReference type="Rhea" id="RHEA:10264"/>
        <dbReference type="ChEBI" id="CHEBI:15903"/>
        <dbReference type="ChEBI" id="CHEBI:17925"/>
        <dbReference type="EC" id="5.1.3.3"/>
    </reaction>
</comment>
<dbReference type="Pfam" id="PF01263">
    <property type="entry name" value="Aldose_epim"/>
    <property type="match status" value="1"/>
</dbReference>
<dbReference type="EC" id="5.1.3.3" evidence="8"/>
<dbReference type="Gene3D" id="2.70.98.10">
    <property type="match status" value="1"/>
</dbReference>
<evidence type="ECO:0000256" key="11">
    <source>
        <dbReference type="PIRSR" id="PIRSR005096-3"/>
    </source>
</evidence>
<dbReference type="PIRSF" id="PIRSF005096">
    <property type="entry name" value="GALM"/>
    <property type="match status" value="1"/>
</dbReference>
<comment type="pathway">
    <text evidence="2 8">Carbohydrate metabolism; hexose metabolism.</text>
</comment>
<feature type="active site" description="Proton acceptor" evidence="9">
    <location>
        <position position="310"/>
    </location>
</feature>
<evidence type="ECO:0000256" key="4">
    <source>
        <dbReference type="ARBA" id="ARBA00011245"/>
    </source>
</evidence>
<gene>
    <name evidence="12" type="ORF">AWE51_06900</name>
</gene>
<evidence type="ECO:0000256" key="1">
    <source>
        <dbReference type="ARBA" id="ARBA00001913"/>
    </source>
</evidence>
<accession>A0A163ANB5</accession>
<evidence type="ECO:0000256" key="9">
    <source>
        <dbReference type="PIRSR" id="PIRSR005096-1"/>
    </source>
</evidence>
<evidence type="ECO:0000256" key="7">
    <source>
        <dbReference type="ARBA" id="ARBA00023277"/>
    </source>
</evidence>
<feature type="binding site" evidence="11">
    <location>
        <begin position="187"/>
        <end position="189"/>
    </location>
    <ligand>
        <name>beta-D-galactose</name>
        <dbReference type="ChEBI" id="CHEBI:27667"/>
    </ligand>
</feature>
<feature type="binding site" evidence="10">
    <location>
        <position position="249"/>
    </location>
    <ligand>
        <name>beta-D-galactose</name>
        <dbReference type="ChEBI" id="CHEBI:27667"/>
    </ligand>
</feature>
<dbReference type="RefSeq" id="WP_082832439.1">
    <property type="nucleotide sequence ID" value="NZ_LQRT01000013.1"/>
</dbReference>
<sequence>MRTKNIKIKQKSFGFHQQKEVFVLSLENDHGMRLRVTNFGASIMSLDVPDISGGYTNVVAGFDSITDYIQKSKNKESKFLGASIGRYAGRISNKKIEINNIDYPLYHEEGVHLHGGEHGFDESVWEIAYIDDDQSAITLSYQSEDMEEGYPGNLNVKVIYQLTNDNELKITYHAVSDQDTIVNLTNHAYYNLNGEDSIKDHTLQLNCSKFVDVDEKQLPTGILKPVIGTKYDFLVSKGLHKLEPGNIIDNAFVFDPEQEAKATLMSERTGIRMDILTNQPAVVIYTVEEFPDWDFRKGIAYTAFPAICFETQNFPDAPNYDHFPSAFLKAGEFYENSSTFRFSKMI</sequence>
<comment type="cofactor">
    <cofactor evidence="1">
        <name>Ca(2+)</name>
        <dbReference type="ChEBI" id="CHEBI:29108"/>
    </cofactor>
</comment>
<dbReference type="UniPathway" id="UPA00242"/>
<protein>
    <recommendedName>
        <fullName evidence="8">Aldose 1-epimerase</fullName>
        <ecNumber evidence="8">5.1.3.3</ecNumber>
    </recommendedName>
</protein>
<dbReference type="AlphaFoldDB" id="A0A163ANB5"/>
<evidence type="ECO:0000313" key="12">
    <source>
        <dbReference type="EMBL" id="KZS40672.1"/>
    </source>
</evidence>
<keyword evidence="13" id="KW-1185">Reference proteome</keyword>
<dbReference type="EMBL" id="LQRT01000013">
    <property type="protein sequence ID" value="KZS40672.1"/>
    <property type="molecule type" value="Genomic_DNA"/>
</dbReference>
<keyword evidence="5" id="KW-0106">Calcium</keyword>